<proteinExistence type="predicted"/>
<evidence type="ECO:0000256" key="2">
    <source>
        <dbReference type="SAM" id="SignalP"/>
    </source>
</evidence>
<name>A0ABQ6S1L4_9BACT</name>
<dbReference type="PANTHER" id="PTHR14859:SF15">
    <property type="entry name" value="ENDONUCLEASE_EXONUCLEASE_PHOSPHATASE DOMAIN-CONTAINING PROTEIN"/>
    <property type="match status" value="1"/>
</dbReference>
<dbReference type="InterPro" id="IPR036691">
    <property type="entry name" value="Endo/exonu/phosph_ase_sf"/>
</dbReference>
<evidence type="ECO:0000259" key="3">
    <source>
        <dbReference type="Pfam" id="PF03372"/>
    </source>
</evidence>
<organism evidence="4 5">
    <name type="scientific">Alistipes finegoldii</name>
    <dbReference type="NCBI Taxonomy" id="214856"/>
    <lineage>
        <taxon>Bacteria</taxon>
        <taxon>Pseudomonadati</taxon>
        <taxon>Bacteroidota</taxon>
        <taxon>Bacteroidia</taxon>
        <taxon>Bacteroidales</taxon>
        <taxon>Rikenellaceae</taxon>
        <taxon>Alistipes</taxon>
    </lineage>
</organism>
<protein>
    <submittedName>
        <fullName evidence="4">Endonuclease</fullName>
    </submittedName>
</protein>
<dbReference type="InterPro" id="IPR005135">
    <property type="entry name" value="Endo/exonuclease/phosphatase"/>
</dbReference>
<dbReference type="Proteomes" id="UP000324870">
    <property type="component" value="Unassembled WGS sequence"/>
</dbReference>
<accession>A0ABQ6S1L4</accession>
<keyword evidence="4" id="KW-0540">Nuclease</keyword>
<gene>
    <name evidence="4" type="ORF">F2A26_11515</name>
</gene>
<evidence type="ECO:0000256" key="1">
    <source>
        <dbReference type="SAM" id="MobiDB-lite"/>
    </source>
</evidence>
<feature type="signal peptide" evidence="2">
    <location>
        <begin position="1"/>
        <end position="22"/>
    </location>
</feature>
<feature type="chain" id="PRO_5046574516" evidence="2">
    <location>
        <begin position="23"/>
        <end position="299"/>
    </location>
</feature>
<keyword evidence="4" id="KW-0378">Hydrolase</keyword>
<feature type="domain" description="Endonuclease/exonuclease/phosphatase" evidence="3">
    <location>
        <begin position="60"/>
        <end position="288"/>
    </location>
</feature>
<keyword evidence="2" id="KW-0732">Signal</keyword>
<dbReference type="EMBL" id="VVND01000018">
    <property type="protein sequence ID" value="KAA3158378.1"/>
    <property type="molecule type" value="Genomic_DNA"/>
</dbReference>
<reference evidence="4 5" key="1">
    <citation type="journal article" date="2019" name="Nat. Med.">
        <title>A library of human gut bacterial isolates paired with longitudinal multiomics data enables mechanistic microbiome research.</title>
        <authorList>
            <person name="Poyet M."/>
            <person name="Groussin M."/>
            <person name="Gibbons S.M."/>
            <person name="Avila-Pacheco J."/>
            <person name="Jiang X."/>
            <person name="Kearney S.M."/>
            <person name="Perrotta A.R."/>
            <person name="Berdy B."/>
            <person name="Zhao S."/>
            <person name="Lieberman T.D."/>
            <person name="Swanson P.K."/>
            <person name="Smith M."/>
            <person name="Roesemann S."/>
            <person name="Alexander J.E."/>
            <person name="Rich S.A."/>
            <person name="Livny J."/>
            <person name="Vlamakis H."/>
            <person name="Clish C."/>
            <person name="Bullock K."/>
            <person name="Deik A."/>
            <person name="Scott J."/>
            <person name="Pierce K.A."/>
            <person name="Xavier R.J."/>
            <person name="Alm E.J."/>
        </authorList>
    </citation>
    <scope>NUCLEOTIDE SEQUENCE [LARGE SCALE GENOMIC DNA]</scope>
    <source>
        <strain evidence="4 5">BIOML-A1</strain>
    </source>
</reference>
<dbReference type="SUPFAM" id="SSF56219">
    <property type="entry name" value="DNase I-like"/>
    <property type="match status" value="1"/>
</dbReference>
<feature type="region of interest" description="Disordered" evidence="1">
    <location>
        <begin position="25"/>
        <end position="50"/>
    </location>
</feature>
<dbReference type="RefSeq" id="WP_130063460.1">
    <property type="nucleotide sequence ID" value="NZ_DBGCRH010000019.1"/>
</dbReference>
<dbReference type="PANTHER" id="PTHR14859">
    <property type="entry name" value="CALCOFLUOR WHITE HYPERSENSITIVE PROTEIN PRECURSOR"/>
    <property type="match status" value="1"/>
</dbReference>
<keyword evidence="4" id="KW-0255">Endonuclease</keyword>
<evidence type="ECO:0000313" key="4">
    <source>
        <dbReference type="EMBL" id="KAA3158378.1"/>
    </source>
</evidence>
<dbReference type="GO" id="GO:0004519">
    <property type="term" value="F:endonuclease activity"/>
    <property type="evidence" value="ECO:0007669"/>
    <property type="project" value="UniProtKB-KW"/>
</dbReference>
<keyword evidence="5" id="KW-1185">Reference proteome</keyword>
<evidence type="ECO:0000313" key="5">
    <source>
        <dbReference type="Proteomes" id="UP000324870"/>
    </source>
</evidence>
<dbReference type="Pfam" id="PF03372">
    <property type="entry name" value="Exo_endo_phos"/>
    <property type="match status" value="1"/>
</dbReference>
<sequence length="299" mass="32764">MNRLKKYLTIMLLLGLTCPATACNSSSSSEDEVPPHLKPAPPEEPGRDYYPKADGATRLVTYNVGVFTKYISDGSYQMIADMMTEGKADLVGISELDSCTVRTGRVFQLKKFAGLMGKEWSYEYSRAMAYQGGAYGDGIASREKPVRTFAAPLPKGDGAEPRVMVVMEFEKYVFATTHLDHVSALAQAGQVDEINKVIEREFGGSKKPVFLGGDFNVRPDSPTISKLKTGWTVLTPHGASDFTHSSQAPNKCIDYILLWNGNGAKCNVVGTKIMLDFNKGDIKRASDHIPVLVDVKFQC</sequence>
<dbReference type="Gene3D" id="3.60.10.10">
    <property type="entry name" value="Endonuclease/exonuclease/phosphatase"/>
    <property type="match status" value="1"/>
</dbReference>
<comment type="caution">
    <text evidence="4">The sequence shown here is derived from an EMBL/GenBank/DDBJ whole genome shotgun (WGS) entry which is preliminary data.</text>
</comment>
<dbReference type="InterPro" id="IPR051916">
    <property type="entry name" value="GPI-anchor_lipid_remodeler"/>
</dbReference>